<dbReference type="EMBL" id="JAAAPK010000007">
    <property type="protein sequence ID" value="NBC43150.1"/>
    <property type="molecule type" value="Genomic_DNA"/>
</dbReference>
<sequence length="101" mass="11591">MDIPARLREWIYAGKQVGKRKDLVREGEAIYQTMGIQRSGDVFVAYYFEIPEALMAVEENALELRERFETLEAAMAFLEKASGSDVLDMTPQKERKIFQVG</sequence>
<protein>
    <submittedName>
        <fullName evidence="2">Uncharacterized protein</fullName>
    </submittedName>
</protein>
<keyword evidence="1" id="KW-0175">Coiled coil</keyword>
<gene>
    <name evidence="2" type="ORF">GTZ93_25425</name>
</gene>
<keyword evidence="3" id="KW-1185">Reference proteome</keyword>
<feature type="coiled-coil region" evidence="1">
    <location>
        <begin position="54"/>
        <end position="81"/>
    </location>
</feature>
<reference evidence="2 3" key="1">
    <citation type="submission" date="2020-01" db="EMBL/GenBank/DDBJ databases">
        <title>The draft genome sequence of Corallococcus exiguus DSM 14696.</title>
        <authorList>
            <person name="Zhang X."/>
            <person name="Zhu H."/>
        </authorList>
    </citation>
    <scope>NUCLEOTIDE SEQUENCE [LARGE SCALE GENOMIC DNA]</scope>
    <source>
        <strain evidence="2 3">DSM 14696</strain>
    </source>
</reference>
<dbReference type="RefSeq" id="WP_139915949.1">
    <property type="nucleotide sequence ID" value="NZ_CBCSLE010000064.1"/>
</dbReference>
<proteinExistence type="predicted"/>
<dbReference type="Proteomes" id="UP000537825">
    <property type="component" value="Unassembled WGS sequence"/>
</dbReference>
<evidence type="ECO:0000313" key="2">
    <source>
        <dbReference type="EMBL" id="NBC43150.1"/>
    </source>
</evidence>
<accession>A0A7X4YDH7</accession>
<comment type="caution">
    <text evidence="2">The sequence shown here is derived from an EMBL/GenBank/DDBJ whole genome shotgun (WGS) entry which is preliminary data.</text>
</comment>
<evidence type="ECO:0000256" key="1">
    <source>
        <dbReference type="SAM" id="Coils"/>
    </source>
</evidence>
<organism evidence="2 3">
    <name type="scientific">Corallococcus exiguus</name>
    <dbReference type="NCBI Taxonomy" id="83462"/>
    <lineage>
        <taxon>Bacteria</taxon>
        <taxon>Pseudomonadati</taxon>
        <taxon>Myxococcota</taxon>
        <taxon>Myxococcia</taxon>
        <taxon>Myxococcales</taxon>
        <taxon>Cystobacterineae</taxon>
        <taxon>Myxococcaceae</taxon>
        <taxon>Corallococcus</taxon>
    </lineage>
</organism>
<dbReference type="AlphaFoldDB" id="A0A7X4YDH7"/>
<evidence type="ECO:0000313" key="3">
    <source>
        <dbReference type="Proteomes" id="UP000537825"/>
    </source>
</evidence>
<name>A0A7X4YDH7_9BACT</name>